<keyword evidence="1" id="KW-1133">Transmembrane helix</keyword>
<evidence type="ECO:0000313" key="2">
    <source>
        <dbReference type="EMBL" id="DAE29767.1"/>
    </source>
</evidence>
<protein>
    <submittedName>
        <fullName evidence="2">Uncharacterized protein</fullName>
    </submittedName>
</protein>
<accession>A0A8S5REH7</accession>
<feature type="transmembrane region" description="Helical" evidence="1">
    <location>
        <begin position="90"/>
        <end position="112"/>
    </location>
</feature>
<keyword evidence="1" id="KW-0812">Transmembrane</keyword>
<organism evidence="2">
    <name type="scientific">virus sp. ctyMK1</name>
    <dbReference type="NCBI Taxonomy" id="2828002"/>
    <lineage>
        <taxon>Viruses</taxon>
    </lineage>
</organism>
<dbReference type="EMBL" id="BK059098">
    <property type="protein sequence ID" value="DAE29767.1"/>
    <property type="molecule type" value="Genomic_DNA"/>
</dbReference>
<sequence>MIPQYSDKQLSILRTLQAYEHIEVNDTNRVDCDYLLREGQLLQRFDRTRSTKPIRLVYLSPQGESYLATLDTDTSRYDTPLKISKTSQKLSIVAIIISALALLNSLNVFTFISEMIQRLSQ</sequence>
<name>A0A8S5REH7_9VIRU</name>
<reference evidence="2" key="1">
    <citation type="journal article" date="2021" name="Proc. Natl. Acad. Sci. U.S.A.">
        <title>A Catalog of Tens of Thousands of Viruses from Human Metagenomes Reveals Hidden Associations with Chronic Diseases.</title>
        <authorList>
            <person name="Tisza M.J."/>
            <person name="Buck C.B."/>
        </authorList>
    </citation>
    <scope>NUCLEOTIDE SEQUENCE</scope>
    <source>
        <strain evidence="2">CtyMK1</strain>
    </source>
</reference>
<evidence type="ECO:0000256" key="1">
    <source>
        <dbReference type="SAM" id="Phobius"/>
    </source>
</evidence>
<keyword evidence="1" id="KW-0472">Membrane</keyword>
<proteinExistence type="predicted"/>